<dbReference type="EMBL" id="JAOQKC010000004">
    <property type="protein sequence ID" value="MCU6696045.1"/>
    <property type="molecule type" value="Genomic_DNA"/>
</dbReference>
<evidence type="ECO:0000313" key="1">
    <source>
        <dbReference type="EMBL" id="MCU6696045.1"/>
    </source>
</evidence>
<proteinExistence type="predicted"/>
<keyword evidence="2" id="KW-1185">Reference proteome</keyword>
<dbReference type="Pfam" id="PF18941">
    <property type="entry name" value="DUF5688"/>
    <property type="match status" value="1"/>
</dbReference>
<dbReference type="Proteomes" id="UP001652461">
    <property type="component" value="Unassembled WGS sequence"/>
</dbReference>
<name>A0ABT2RUQ4_9FIRM</name>
<protein>
    <submittedName>
        <fullName evidence="1">DUF5688 family protein</fullName>
    </submittedName>
</protein>
<accession>A0ABT2RUQ4</accession>
<dbReference type="InterPro" id="IPR043743">
    <property type="entry name" value="DUF5688"/>
</dbReference>
<dbReference type="RefSeq" id="WP_158362152.1">
    <property type="nucleotide sequence ID" value="NZ_JAOQKC010000004.1"/>
</dbReference>
<organism evidence="1 2">
    <name type="scientific">Laedolimicola ammoniilytica</name>
    <dbReference type="NCBI Taxonomy" id="2981771"/>
    <lineage>
        <taxon>Bacteria</taxon>
        <taxon>Bacillati</taxon>
        <taxon>Bacillota</taxon>
        <taxon>Clostridia</taxon>
        <taxon>Lachnospirales</taxon>
        <taxon>Lachnospiraceae</taxon>
        <taxon>Laedolimicola</taxon>
    </lineage>
</organism>
<reference evidence="1 2" key="1">
    <citation type="journal article" date="2021" name="ISME Commun">
        <title>Automated analysis of genomic sequences facilitates high-throughput and comprehensive description of bacteria.</title>
        <authorList>
            <person name="Hitch T.C.A."/>
        </authorList>
    </citation>
    <scope>NUCLEOTIDE SEQUENCE [LARGE SCALE GENOMIC DNA]</scope>
    <source>
        <strain evidence="1 2">Sanger_04</strain>
    </source>
</reference>
<gene>
    <name evidence="1" type="ORF">OCV63_03930</name>
</gene>
<sequence>MNYQEFIGSVTGFLRESLPGGTKLQLIPLEKNNGVIMDGLSIRKEGKRVAPMIYLDAWYREYLDGRSLRGICDQILECCEEPDLENRFDVDFFRNPERVRPTVVYKLIHYEKNKELLKEIPHLPFLDLAVVFYCLLTDTPVGHATVLIHNSHLELWGKNTSWLYKAARENTERLLPGKLVSMEDMIYDLSGGRQEAAYAGVPMYVLTNSRKSYGAACLLYPGTLDKCFRRFGESYYLLPSSVHEVILIPVSAVADSGELSALVREMNRTQVRNTEVLSDTVYCYSEQSGRLEMIEV</sequence>
<evidence type="ECO:0000313" key="2">
    <source>
        <dbReference type="Proteomes" id="UP001652461"/>
    </source>
</evidence>
<comment type="caution">
    <text evidence="1">The sequence shown here is derived from an EMBL/GenBank/DDBJ whole genome shotgun (WGS) entry which is preliminary data.</text>
</comment>